<evidence type="ECO:0000256" key="7">
    <source>
        <dbReference type="ARBA" id="ARBA00022692"/>
    </source>
</evidence>
<dbReference type="Pfam" id="PF03824">
    <property type="entry name" value="NicO"/>
    <property type="match status" value="1"/>
</dbReference>
<keyword evidence="10" id="KW-0921">Nickel transport</keyword>
<organism evidence="15 16">
    <name type="scientific">Consotaella salsifontis</name>
    <dbReference type="NCBI Taxonomy" id="1365950"/>
    <lineage>
        <taxon>Bacteria</taxon>
        <taxon>Pseudomonadati</taxon>
        <taxon>Pseudomonadota</taxon>
        <taxon>Alphaproteobacteria</taxon>
        <taxon>Hyphomicrobiales</taxon>
        <taxon>Aurantimonadaceae</taxon>
        <taxon>Consotaella</taxon>
    </lineage>
</organism>
<evidence type="ECO:0000313" key="16">
    <source>
        <dbReference type="Proteomes" id="UP000190135"/>
    </source>
</evidence>
<feature type="transmembrane region" description="Helical" evidence="13">
    <location>
        <begin position="74"/>
        <end position="93"/>
    </location>
</feature>
<dbReference type="RefSeq" id="WP_116002583.1">
    <property type="nucleotide sequence ID" value="NZ_FUXL01000003.1"/>
</dbReference>
<comment type="function">
    <text evidence="1">Efflux system for nickel and cobalt.</text>
</comment>
<evidence type="ECO:0000256" key="10">
    <source>
        <dbReference type="ARBA" id="ARBA00023112"/>
    </source>
</evidence>
<evidence type="ECO:0000256" key="12">
    <source>
        <dbReference type="ARBA" id="ARBA00023285"/>
    </source>
</evidence>
<dbReference type="Proteomes" id="UP000190135">
    <property type="component" value="Unassembled WGS sequence"/>
</dbReference>
<dbReference type="GO" id="GO:0006824">
    <property type="term" value="P:cobalt ion transport"/>
    <property type="evidence" value="ECO:0007669"/>
    <property type="project" value="UniProtKB-KW"/>
</dbReference>
<comment type="similarity">
    <text evidence="13">Belongs to the NiCoT transporter (TC 2.A.52) family.</text>
</comment>
<keyword evidence="11 13" id="KW-0472">Membrane</keyword>
<evidence type="ECO:0000256" key="8">
    <source>
        <dbReference type="ARBA" id="ARBA00022989"/>
    </source>
</evidence>
<protein>
    <recommendedName>
        <fullName evidence="13">Nickel/cobalt efflux system</fullName>
    </recommendedName>
</protein>
<keyword evidence="7 13" id="KW-0812">Transmembrane</keyword>
<dbReference type="AlphaFoldDB" id="A0A1T4NL24"/>
<keyword evidence="3" id="KW-0171">Cobalt transport</keyword>
<evidence type="ECO:0000256" key="4">
    <source>
        <dbReference type="ARBA" id="ARBA00022448"/>
    </source>
</evidence>
<keyword evidence="6" id="KW-0533">Nickel</keyword>
<feature type="transmembrane region" description="Helical" evidence="13">
    <location>
        <begin position="253"/>
        <end position="276"/>
    </location>
</feature>
<evidence type="ECO:0000256" key="2">
    <source>
        <dbReference type="ARBA" id="ARBA00004651"/>
    </source>
</evidence>
<dbReference type="InterPro" id="IPR051224">
    <property type="entry name" value="NiCoT_RcnA"/>
</dbReference>
<evidence type="ECO:0000256" key="14">
    <source>
        <dbReference type="SAM" id="SignalP"/>
    </source>
</evidence>
<name>A0A1T4NL24_9HYPH</name>
<feature type="signal peptide" evidence="14">
    <location>
        <begin position="1"/>
        <end position="23"/>
    </location>
</feature>
<sequence>MRVRLLLALALLCVLAALEPALAKSSLGIGSADSSIDASGGVSRWFLWVTAYQREFFTALRHAIVGLKEGPQGMPLLVGVSFAYGIFHAAGPGHGKAVISSYMIANEVQLRRGVVLSFASALVQALSALLVVGAGWFVLRGTSISMTDASDALETASFGLIALFGAYLFAKKLVAIWRRRRPALAFSLAPNLMVEGAPALRAGGASGSSVRMMPAASGYYDAGVCTGEADCDCGRSHIADPASLGGRRLGLSAAASAVVSVGIRPCAGAIVVLTFALMNGLYAAGILSVLAMAVGTAITVSVLATLAVMAKDVALRMVGGTGFSGLVRDGLELAAAAVLMFFGLGFVLAMLSA</sequence>
<dbReference type="PANTHER" id="PTHR40659:SF1">
    <property type="entry name" value="NICKEL_COBALT EFFLUX SYSTEM RCNA"/>
    <property type="match status" value="1"/>
</dbReference>
<keyword evidence="5" id="KW-1003">Cell membrane</keyword>
<dbReference type="STRING" id="1365950.SAMN05428963_10381"/>
<dbReference type="GO" id="GO:0005886">
    <property type="term" value="C:plasma membrane"/>
    <property type="evidence" value="ECO:0007669"/>
    <property type="project" value="UniProtKB-SubCell"/>
</dbReference>
<proteinExistence type="inferred from homology"/>
<evidence type="ECO:0000256" key="13">
    <source>
        <dbReference type="RuleBase" id="RU362101"/>
    </source>
</evidence>
<dbReference type="GO" id="GO:0046583">
    <property type="term" value="F:monoatomic cation efflux transmembrane transporter activity"/>
    <property type="evidence" value="ECO:0007669"/>
    <property type="project" value="TreeGrafter"/>
</dbReference>
<evidence type="ECO:0000256" key="5">
    <source>
        <dbReference type="ARBA" id="ARBA00022475"/>
    </source>
</evidence>
<feature type="transmembrane region" description="Helical" evidence="13">
    <location>
        <begin position="114"/>
        <end position="139"/>
    </location>
</feature>
<keyword evidence="12" id="KW-0170">Cobalt</keyword>
<dbReference type="OrthoDB" id="9812956at2"/>
<dbReference type="GO" id="GO:0015099">
    <property type="term" value="F:nickel cation transmembrane transporter activity"/>
    <property type="evidence" value="ECO:0007669"/>
    <property type="project" value="UniProtKB-UniRule"/>
</dbReference>
<dbReference type="PANTHER" id="PTHR40659">
    <property type="entry name" value="NICKEL/COBALT EFFLUX SYSTEM RCNA"/>
    <property type="match status" value="1"/>
</dbReference>
<keyword evidence="4 13" id="KW-0813">Transport</keyword>
<reference evidence="15 16" key="1">
    <citation type="submission" date="2017-02" db="EMBL/GenBank/DDBJ databases">
        <authorList>
            <person name="Peterson S.W."/>
        </authorList>
    </citation>
    <scope>NUCLEOTIDE SEQUENCE [LARGE SCALE GENOMIC DNA]</scope>
    <source>
        <strain evidence="15 16">USBA 369</strain>
    </source>
</reference>
<dbReference type="GO" id="GO:0032025">
    <property type="term" value="P:response to cobalt ion"/>
    <property type="evidence" value="ECO:0007669"/>
    <property type="project" value="TreeGrafter"/>
</dbReference>
<evidence type="ECO:0000256" key="3">
    <source>
        <dbReference type="ARBA" id="ARBA00022426"/>
    </source>
</evidence>
<feature type="chain" id="PRO_5012459319" description="Nickel/cobalt efflux system" evidence="14">
    <location>
        <begin position="24"/>
        <end position="353"/>
    </location>
</feature>
<dbReference type="EMBL" id="FUXL01000003">
    <property type="protein sequence ID" value="SJZ79991.1"/>
    <property type="molecule type" value="Genomic_DNA"/>
</dbReference>
<keyword evidence="8 13" id="KW-1133">Transmembrane helix</keyword>
<evidence type="ECO:0000256" key="6">
    <source>
        <dbReference type="ARBA" id="ARBA00022596"/>
    </source>
</evidence>
<evidence type="ECO:0000256" key="9">
    <source>
        <dbReference type="ARBA" id="ARBA00023065"/>
    </source>
</evidence>
<evidence type="ECO:0000256" key="1">
    <source>
        <dbReference type="ARBA" id="ARBA00002510"/>
    </source>
</evidence>
<comment type="subcellular location">
    <subcellularLocation>
        <location evidence="2 13">Cell membrane</location>
        <topology evidence="2 13">Multi-pass membrane protein</topology>
    </subcellularLocation>
</comment>
<evidence type="ECO:0000313" key="15">
    <source>
        <dbReference type="EMBL" id="SJZ79991.1"/>
    </source>
</evidence>
<dbReference type="GO" id="GO:0010045">
    <property type="term" value="P:response to nickel cation"/>
    <property type="evidence" value="ECO:0007669"/>
    <property type="project" value="TreeGrafter"/>
</dbReference>
<feature type="transmembrane region" description="Helical" evidence="13">
    <location>
        <begin position="151"/>
        <end position="170"/>
    </location>
</feature>
<keyword evidence="9" id="KW-0406">Ion transport</keyword>
<feature type="transmembrane region" description="Helical" evidence="13">
    <location>
        <begin position="282"/>
        <end position="310"/>
    </location>
</feature>
<keyword evidence="16" id="KW-1185">Reference proteome</keyword>
<keyword evidence="14" id="KW-0732">Signal</keyword>
<gene>
    <name evidence="15" type="ORF">SAMN05428963_10381</name>
</gene>
<feature type="transmembrane region" description="Helical" evidence="13">
    <location>
        <begin position="331"/>
        <end position="351"/>
    </location>
</feature>
<accession>A0A1T4NL24</accession>
<dbReference type="InterPro" id="IPR011541">
    <property type="entry name" value="Ni/Co_transpt_high_affinity"/>
</dbReference>
<evidence type="ECO:0000256" key="11">
    <source>
        <dbReference type="ARBA" id="ARBA00023136"/>
    </source>
</evidence>